<dbReference type="OrthoDB" id="39499at10239"/>
<feature type="transmembrane region" description="Helical" evidence="2">
    <location>
        <begin position="127"/>
        <end position="147"/>
    </location>
</feature>
<feature type="transmembrane region" description="Helical" evidence="2">
    <location>
        <begin position="94"/>
        <end position="115"/>
    </location>
</feature>
<evidence type="ECO:0000313" key="3">
    <source>
        <dbReference type="EMBL" id="AKP24107.1"/>
    </source>
</evidence>
<evidence type="ECO:0000256" key="2">
    <source>
        <dbReference type="SAM" id="Phobius"/>
    </source>
</evidence>
<protein>
    <submittedName>
        <fullName evidence="3">NS3 protein</fullName>
    </submittedName>
</protein>
<organism evidence="3 4">
    <name type="scientific">Chobar Gorge virus</name>
    <dbReference type="NCBI Taxonomy" id="1679172"/>
    <lineage>
        <taxon>Viruses</taxon>
        <taxon>Riboviria</taxon>
        <taxon>Orthornavirae</taxon>
        <taxon>Duplornaviricota</taxon>
        <taxon>Resentoviricetes</taxon>
        <taxon>Reovirales</taxon>
        <taxon>Sedoreoviridae</taxon>
        <taxon>Orbivirus</taxon>
        <taxon>Orbivirus chobarense</taxon>
    </lineage>
</organism>
<dbReference type="RefSeq" id="YP_009158911.1">
    <property type="nucleotide sequence ID" value="NC_027562.1"/>
</dbReference>
<dbReference type="KEGG" id="vg:25067889"/>
<dbReference type="Proteomes" id="UP000203081">
    <property type="component" value="Genome"/>
</dbReference>
<accession>A0A0H4MKE4</accession>
<dbReference type="Pfam" id="PF01616">
    <property type="entry name" value="Orbi_NS3"/>
    <property type="match status" value="1"/>
</dbReference>
<dbReference type="InterPro" id="IPR002565">
    <property type="entry name" value="Orbi_NS3"/>
</dbReference>
<keyword evidence="2" id="KW-1133">Transmembrane helix</keyword>
<sequence length="206" mass="23163">MMSMVKSPQATVVEMQPMAPPQRARDVALDVLQNAMAPSSCANETLKDEKAIYGTAAEVYRDTTETRVLKYQTNIEMIPKLEREITKLKFRGRCYYYAQLFLALVSIILCLIGMVESISTQLNEWLKMANATSQGIVGVITVAILYIGKQRNRIKKQLIGLRRDLVKKEAYVRTAEAVYGRPRPERVEATAPLLPTHPALLGVQSY</sequence>
<proteinExistence type="inferred from homology"/>
<name>A0A0H4MKE4_9REOV</name>
<keyword evidence="2" id="KW-0472">Membrane</keyword>
<dbReference type="EMBL" id="KP268793">
    <property type="protein sequence ID" value="AKP24107.1"/>
    <property type="molecule type" value="Genomic_RNA"/>
</dbReference>
<gene>
    <name evidence="3" type="primary">NS3</name>
</gene>
<keyword evidence="2" id="KW-0812">Transmembrane</keyword>
<evidence type="ECO:0000313" key="4">
    <source>
        <dbReference type="Proteomes" id="UP000203081"/>
    </source>
</evidence>
<comment type="similarity">
    <text evidence="1">Belongs to the orbivirus NS3 family.</text>
</comment>
<evidence type="ECO:0000256" key="1">
    <source>
        <dbReference type="ARBA" id="ARBA00006302"/>
    </source>
</evidence>
<reference evidence="3 4" key="1">
    <citation type="journal article" date="2015" name="Viruses">
        <title>Genetic characterization of the tick-borne orbiviruses.</title>
        <authorList>
            <person name="Belaganahalli M.N."/>
            <person name="Maan S."/>
            <person name="Maan N.S."/>
            <person name="Brownlie J."/>
            <person name="Tesh R."/>
            <person name="Attoui H."/>
            <person name="Mertens P.P."/>
        </authorList>
    </citation>
    <scope>NUCLEOTIDE SEQUENCE [LARGE SCALE GENOMIC DNA]</scope>
    <source>
        <strain evidence="3">NEP1970/01</strain>
    </source>
</reference>
<keyword evidence="4" id="KW-1185">Reference proteome</keyword>
<dbReference type="GeneID" id="25067889"/>